<dbReference type="GO" id="GO:0003677">
    <property type="term" value="F:DNA binding"/>
    <property type="evidence" value="ECO:0007669"/>
    <property type="project" value="UniProtKB-UniRule"/>
</dbReference>
<dbReference type="Pfam" id="PF00505">
    <property type="entry name" value="HMG_box"/>
    <property type="match status" value="2"/>
</dbReference>
<dbReference type="GO" id="GO:0005634">
    <property type="term" value="C:nucleus"/>
    <property type="evidence" value="ECO:0007669"/>
    <property type="project" value="UniProtKB-UniRule"/>
</dbReference>
<comment type="caution">
    <text evidence="4">The sequence shown here is derived from an EMBL/GenBank/DDBJ whole genome shotgun (WGS) entry which is preliminary data.</text>
</comment>
<dbReference type="AlphaFoldDB" id="K0KJD0"/>
<evidence type="ECO:0000313" key="4">
    <source>
        <dbReference type="EMBL" id="CCH43081.1"/>
    </source>
</evidence>
<dbReference type="eggNOG" id="KOG0381">
    <property type="taxonomic scope" value="Eukaryota"/>
</dbReference>
<keyword evidence="1 2" id="KW-0238">DNA-binding</keyword>
<dbReference type="CDD" id="cd00084">
    <property type="entry name" value="HMG-box_SF"/>
    <property type="match status" value="1"/>
</dbReference>
<evidence type="ECO:0000259" key="3">
    <source>
        <dbReference type="PROSITE" id="PS50118"/>
    </source>
</evidence>
<dbReference type="InterPro" id="IPR036910">
    <property type="entry name" value="HMG_box_dom_sf"/>
</dbReference>
<dbReference type="SMART" id="SM00398">
    <property type="entry name" value="HMG"/>
    <property type="match status" value="2"/>
</dbReference>
<dbReference type="InParanoid" id="K0KJD0"/>
<dbReference type="SUPFAM" id="SSF47095">
    <property type="entry name" value="HMG-box"/>
    <property type="match status" value="2"/>
</dbReference>
<dbReference type="FunCoup" id="K0KJD0">
    <property type="interactions" value="572"/>
</dbReference>
<keyword evidence="2" id="KW-0539">Nucleus</keyword>
<dbReference type="PANTHER" id="PTHR48112:SF22">
    <property type="entry name" value="MITOCHONDRIAL TRANSCRIPTION FACTOR A, ISOFORM B"/>
    <property type="match status" value="1"/>
</dbReference>
<name>K0KJD0_WICCF</name>
<organism evidence="4 5">
    <name type="scientific">Wickerhamomyces ciferrii (strain ATCC 14091 / BCRC 22168 / CBS 111 / JCM 3599 / NBRC 0793 / NRRL Y-1031 F-60-10)</name>
    <name type="common">Yeast</name>
    <name type="synonym">Pichia ciferrii</name>
    <dbReference type="NCBI Taxonomy" id="1206466"/>
    <lineage>
        <taxon>Eukaryota</taxon>
        <taxon>Fungi</taxon>
        <taxon>Dikarya</taxon>
        <taxon>Ascomycota</taxon>
        <taxon>Saccharomycotina</taxon>
        <taxon>Saccharomycetes</taxon>
        <taxon>Phaffomycetales</taxon>
        <taxon>Wickerhamomycetaceae</taxon>
        <taxon>Wickerhamomyces</taxon>
    </lineage>
</organism>
<protein>
    <submittedName>
        <fullName evidence="4">High mobility group protein B3</fullName>
    </submittedName>
</protein>
<evidence type="ECO:0000256" key="1">
    <source>
        <dbReference type="ARBA" id="ARBA00023125"/>
    </source>
</evidence>
<gene>
    <name evidence="4" type="ORF">BN7_2628</name>
</gene>
<dbReference type="PROSITE" id="PS50118">
    <property type="entry name" value="HMG_BOX_2"/>
    <property type="match status" value="2"/>
</dbReference>
<sequence>MLSAFQRLTVTQSAPVLRASFSSTVPAFKDVAATYKGLTTVYSFFISDFYKQNELEFKNKTFAEKNELVSKAWKNLTPSEKLPYEKKHSADKQRYFNEKSAYEATLPPKRPKSTFLAFAADIRDSIVKANPTATQQEIAVLSGKEWNALAESKKQAYKDVYNKELAEWNSKYGKQATA</sequence>
<evidence type="ECO:0000256" key="2">
    <source>
        <dbReference type="PROSITE-ProRule" id="PRU00267"/>
    </source>
</evidence>
<dbReference type="EMBL" id="CAIF01000068">
    <property type="protein sequence ID" value="CCH43081.1"/>
    <property type="molecule type" value="Genomic_DNA"/>
</dbReference>
<accession>K0KJD0</accession>
<dbReference type="Gene3D" id="1.10.30.10">
    <property type="entry name" value="High mobility group box domain"/>
    <property type="match status" value="2"/>
</dbReference>
<feature type="domain" description="HMG box" evidence="3">
    <location>
        <begin position="108"/>
        <end position="176"/>
    </location>
</feature>
<dbReference type="InterPro" id="IPR009071">
    <property type="entry name" value="HMG_box_dom"/>
</dbReference>
<dbReference type="InterPro" id="IPR050342">
    <property type="entry name" value="HMGB"/>
</dbReference>
<reference evidence="4 5" key="1">
    <citation type="journal article" date="2012" name="Eukaryot. Cell">
        <title>Draft genome sequence of Wickerhamomyces ciferrii NRRL Y-1031 F-60-10.</title>
        <authorList>
            <person name="Schneider J."/>
            <person name="Andrea H."/>
            <person name="Blom J."/>
            <person name="Jaenicke S."/>
            <person name="Ruckert C."/>
            <person name="Schorsch C."/>
            <person name="Szczepanowski R."/>
            <person name="Farwick M."/>
            <person name="Goesmann A."/>
            <person name="Puhler A."/>
            <person name="Schaffer S."/>
            <person name="Tauch A."/>
            <person name="Kohler T."/>
            <person name="Brinkrolf K."/>
        </authorList>
    </citation>
    <scope>NUCLEOTIDE SEQUENCE [LARGE SCALE GENOMIC DNA]</scope>
    <source>
        <strain evidence="5">ATCC 14091 / BCRC 22168 / CBS 111 / JCM 3599 / NBRC 0793 / NRRL Y-1031 F-60-10</strain>
    </source>
</reference>
<keyword evidence="5" id="KW-1185">Reference proteome</keyword>
<feature type="DNA-binding region" description="HMG box" evidence="2">
    <location>
        <begin position="108"/>
        <end position="176"/>
    </location>
</feature>
<dbReference type="Proteomes" id="UP000009328">
    <property type="component" value="Unassembled WGS sequence"/>
</dbReference>
<dbReference type="PANTHER" id="PTHR48112">
    <property type="entry name" value="HIGH MOBILITY GROUP PROTEIN DSP1"/>
    <property type="match status" value="1"/>
</dbReference>
<feature type="domain" description="HMG box" evidence="3">
    <location>
        <begin position="35"/>
        <end position="103"/>
    </location>
</feature>
<proteinExistence type="predicted"/>
<dbReference type="STRING" id="1206466.K0KJD0"/>
<feature type="DNA-binding region" description="HMG box" evidence="2">
    <location>
        <begin position="35"/>
        <end position="103"/>
    </location>
</feature>
<dbReference type="HOGENOM" id="CLU_1511762_0_0_1"/>
<evidence type="ECO:0000313" key="5">
    <source>
        <dbReference type="Proteomes" id="UP000009328"/>
    </source>
</evidence>